<evidence type="ECO:0000259" key="12">
    <source>
        <dbReference type="Pfam" id="PF14845"/>
    </source>
</evidence>
<dbReference type="OrthoDB" id="428480at2759"/>
<name>A0A9P6TA19_9BASI</name>
<dbReference type="EMBL" id="MU167290">
    <property type="protein sequence ID" value="KAG0144727.1"/>
    <property type="molecule type" value="Genomic_DNA"/>
</dbReference>
<dbReference type="PANTHER" id="PTHR22600">
    <property type="entry name" value="BETA-HEXOSAMINIDASE"/>
    <property type="match status" value="1"/>
</dbReference>
<keyword evidence="7" id="KW-0326">Glycosidase</keyword>
<keyword evidence="4 10" id="KW-0732">Signal</keyword>
<evidence type="ECO:0000256" key="4">
    <source>
        <dbReference type="ARBA" id="ARBA00022729"/>
    </source>
</evidence>
<evidence type="ECO:0000256" key="3">
    <source>
        <dbReference type="ARBA" id="ARBA00012663"/>
    </source>
</evidence>
<dbReference type="Gene3D" id="3.20.20.80">
    <property type="entry name" value="Glycosidases"/>
    <property type="match status" value="1"/>
</dbReference>
<dbReference type="PRINTS" id="PR00738">
    <property type="entry name" value="GLHYDRLASE20"/>
</dbReference>
<evidence type="ECO:0000256" key="8">
    <source>
        <dbReference type="PIRSR" id="PIRSR625705-1"/>
    </source>
</evidence>
<feature type="compositionally biased region" description="Basic and acidic residues" evidence="9">
    <location>
        <begin position="209"/>
        <end position="223"/>
    </location>
</feature>
<keyword evidence="14" id="KW-1185">Reference proteome</keyword>
<proteinExistence type="inferred from homology"/>
<dbReference type="InterPro" id="IPR025705">
    <property type="entry name" value="Beta_hexosaminidase_sua/sub"/>
</dbReference>
<dbReference type="AlphaFoldDB" id="A0A9P6TA19"/>
<feature type="active site" description="Proton donor" evidence="8">
    <location>
        <position position="411"/>
    </location>
</feature>
<dbReference type="SUPFAM" id="SSF51445">
    <property type="entry name" value="(Trans)glycosidases"/>
    <property type="match status" value="1"/>
</dbReference>
<protein>
    <recommendedName>
        <fullName evidence="3">beta-N-acetylhexosaminidase</fullName>
        <ecNumber evidence="3">3.2.1.52</ecNumber>
    </recommendedName>
</protein>
<evidence type="ECO:0000259" key="11">
    <source>
        <dbReference type="Pfam" id="PF00728"/>
    </source>
</evidence>
<gene>
    <name evidence="13" type="ORF">CROQUDRAFT_134216</name>
</gene>
<dbReference type="InterPro" id="IPR015883">
    <property type="entry name" value="Glyco_hydro_20_cat"/>
</dbReference>
<evidence type="ECO:0000256" key="2">
    <source>
        <dbReference type="ARBA" id="ARBA00006285"/>
    </source>
</evidence>
<accession>A0A9P6TA19</accession>
<dbReference type="GO" id="GO:0016020">
    <property type="term" value="C:membrane"/>
    <property type="evidence" value="ECO:0007669"/>
    <property type="project" value="TreeGrafter"/>
</dbReference>
<keyword evidence="6" id="KW-0325">Glycoprotein</keyword>
<dbReference type="GO" id="GO:0004563">
    <property type="term" value="F:beta-N-acetylhexosaminidase activity"/>
    <property type="evidence" value="ECO:0007669"/>
    <property type="project" value="UniProtKB-EC"/>
</dbReference>
<feature type="compositionally biased region" description="Acidic residues" evidence="9">
    <location>
        <begin position="224"/>
        <end position="233"/>
    </location>
</feature>
<evidence type="ECO:0000256" key="6">
    <source>
        <dbReference type="ARBA" id="ARBA00023180"/>
    </source>
</evidence>
<evidence type="ECO:0000313" key="13">
    <source>
        <dbReference type="EMBL" id="KAG0144727.1"/>
    </source>
</evidence>
<feature type="chain" id="PRO_5040134468" description="beta-N-acetylhexosaminidase" evidence="10">
    <location>
        <begin position="18"/>
        <end position="425"/>
    </location>
</feature>
<sequence length="425" mass="49333">MMRLFPLFIAQLLTVQAIWPQPKTIEQGNTPIILSKDFKIIPSKRLINQFNLSKDLKLAINKTLEFIRNDHHRPLKIDRDESVKKIIKKDYQIVLDTLELRITYSKSNNWLMNSFKNYYWSWKNDDEMINLNEIKDEIRKPLNDRDESYEIQIGKDQFETRDCVTFHGFIEASNALGLLRGLQTFSQLVYATNITTNHQEVNKVVNQEETPKENVDEEQKSEENEKEEEGEEEVNTFQYLYGPITIKDSPSFPYRGILLDTSRNYYPIPDLLRTIEVMSWSKLSTFHWHIVDAQSWPLEIPHLPDLSKKGAYSNKEIYTINDVKNVIEFANSLGIDVMIEIDSPGHTSIIGESFVDLIACKDFQPWNLFAAEPPAGQLRIADENALELIESIYGFVCDQFPGTLFSSGGDEVYIQYLKLIQNQMT</sequence>
<dbReference type="Gene3D" id="3.30.379.10">
    <property type="entry name" value="Chitobiase/beta-hexosaminidase domain 2-like"/>
    <property type="match status" value="1"/>
</dbReference>
<evidence type="ECO:0000256" key="9">
    <source>
        <dbReference type="SAM" id="MobiDB-lite"/>
    </source>
</evidence>
<dbReference type="GO" id="GO:0030203">
    <property type="term" value="P:glycosaminoglycan metabolic process"/>
    <property type="evidence" value="ECO:0007669"/>
    <property type="project" value="TreeGrafter"/>
</dbReference>
<dbReference type="GO" id="GO:0005975">
    <property type="term" value="P:carbohydrate metabolic process"/>
    <property type="evidence" value="ECO:0007669"/>
    <property type="project" value="InterPro"/>
</dbReference>
<keyword evidence="5" id="KW-0378">Hydrolase</keyword>
<dbReference type="InterPro" id="IPR029019">
    <property type="entry name" value="HEX_eukaryotic_N"/>
</dbReference>
<dbReference type="Pfam" id="PF14845">
    <property type="entry name" value="Glycohydro_20b2"/>
    <property type="match status" value="1"/>
</dbReference>
<evidence type="ECO:0000313" key="14">
    <source>
        <dbReference type="Proteomes" id="UP000886653"/>
    </source>
</evidence>
<dbReference type="EC" id="3.2.1.52" evidence="3"/>
<dbReference type="Proteomes" id="UP000886653">
    <property type="component" value="Unassembled WGS sequence"/>
</dbReference>
<dbReference type="PANTHER" id="PTHR22600:SF26">
    <property type="entry name" value="BETA-N-ACETYLHEXOSAMINIDASE"/>
    <property type="match status" value="1"/>
</dbReference>
<evidence type="ECO:0000256" key="7">
    <source>
        <dbReference type="ARBA" id="ARBA00023295"/>
    </source>
</evidence>
<feature type="domain" description="Beta-hexosaminidase eukaryotic type N-terminal" evidence="12">
    <location>
        <begin position="18"/>
        <end position="188"/>
    </location>
</feature>
<feature type="region of interest" description="Disordered" evidence="9">
    <location>
        <begin position="202"/>
        <end position="233"/>
    </location>
</feature>
<dbReference type="InterPro" id="IPR017853">
    <property type="entry name" value="GH"/>
</dbReference>
<dbReference type="SUPFAM" id="SSF55545">
    <property type="entry name" value="beta-N-acetylhexosaminidase-like domain"/>
    <property type="match status" value="1"/>
</dbReference>
<feature type="domain" description="Glycoside hydrolase family 20 catalytic" evidence="11">
    <location>
        <begin position="252"/>
        <end position="415"/>
    </location>
</feature>
<evidence type="ECO:0000256" key="5">
    <source>
        <dbReference type="ARBA" id="ARBA00022801"/>
    </source>
</evidence>
<evidence type="ECO:0000256" key="1">
    <source>
        <dbReference type="ARBA" id="ARBA00001231"/>
    </source>
</evidence>
<comment type="caution">
    <text evidence="13">The sequence shown here is derived from an EMBL/GenBank/DDBJ whole genome shotgun (WGS) entry which is preliminary data.</text>
</comment>
<feature type="signal peptide" evidence="10">
    <location>
        <begin position="1"/>
        <end position="17"/>
    </location>
</feature>
<dbReference type="Pfam" id="PF00728">
    <property type="entry name" value="Glyco_hydro_20"/>
    <property type="match status" value="1"/>
</dbReference>
<dbReference type="InterPro" id="IPR029018">
    <property type="entry name" value="Hex-like_dom2"/>
</dbReference>
<evidence type="ECO:0000256" key="10">
    <source>
        <dbReference type="SAM" id="SignalP"/>
    </source>
</evidence>
<comment type="similarity">
    <text evidence="2">Belongs to the glycosyl hydrolase 20 family.</text>
</comment>
<organism evidence="13 14">
    <name type="scientific">Cronartium quercuum f. sp. fusiforme G11</name>
    <dbReference type="NCBI Taxonomy" id="708437"/>
    <lineage>
        <taxon>Eukaryota</taxon>
        <taxon>Fungi</taxon>
        <taxon>Dikarya</taxon>
        <taxon>Basidiomycota</taxon>
        <taxon>Pucciniomycotina</taxon>
        <taxon>Pucciniomycetes</taxon>
        <taxon>Pucciniales</taxon>
        <taxon>Coleosporiaceae</taxon>
        <taxon>Cronartium</taxon>
    </lineage>
</organism>
<comment type="catalytic activity">
    <reaction evidence="1">
        <text>Hydrolysis of terminal non-reducing N-acetyl-D-hexosamine residues in N-acetyl-beta-D-hexosaminides.</text>
        <dbReference type="EC" id="3.2.1.52"/>
    </reaction>
</comment>
<reference evidence="13" key="1">
    <citation type="submission" date="2013-11" db="EMBL/GenBank/DDBJ databases">
        <title>Genome sequence of the fusiform rust pathogen reveals effectors for host alternation and coevolution with pine.</title>
        <authorList>
            <consortium name="DOE Joint Genome Institute"/>
            <person name="Smith K."/>
            <person name="Pendleton A."/>
            <person name="Kubisiak T."/>
            <person name="Anderson C."/>
            <person name="Salamov A."/>
            <person name="Aerts A."/>
            <person name="Riley R."/>
            <person name="Clum A."/>
            <person name="Lindquist E."/>
            <person name="Ence D."/>
            <person name="Campbell M."/>
            <person name="Kronenberg Z."/>
            <person name="Feau N."/>
            <person name="Dhillon B."/>
            <person name="Hamelin R."/>
            <person name="Burleigh J."/>
            <person name="Smith J."/>
            <person name="Yandell M."/>
            <person name="Nelson C."/>
            <person name="Grigoriev I."/>
            <person name="Davis J."/>
        </authorList>
    </citation>
    <scope>NUCLEOTIDE SEQUENCE</scope>
    <source>
        <strain evidence="13">G11</strain>
    </source>
</reference>